<dbReference type="Proteomes" id="UP000019763">
    <property type="component" value="Unassembled WGS sequence"/>
</dbReference>
<dbReference type="PANTHER" id="PTHR25462:SF296">
    <property type="entry name" value="MEIOTIC P26, ISOFORM F"/>
    <property type="match status" value="1"/>
</dbReference>
<proteinExistence type="predicted"/>
<feature type="domain" description="B box-type" evidence="4">
    <location>
        <begin position="311"/>
        <end position="355"/>
    </location>
</feature>
<dbReference type="GeneID" id="22913164"/>
<dbReference type="PROSITE" id="PS50119">
    <property type="entry name" value="ZF_BBOX"/>
    <property type="match status" value="2"/>
</dbReference>
<evidence type="ECO:0000256" key="1">
    <source>
        <dbReference type="ARBA" id="ARBA00022723"/>
    </source>
</evidence>
<gene>
    <name evidence="5" type="ORF">GNI_088910</name>
</gene>
<dbReference type="AlphaFoldDB" id="A0A023B5M8"/>
<dbReference type="InterPro" id="IPR049808">
    <property type="entry name" value="CONSTANS-like_Bbox1"/>
</dbReference>
<dbReference type="eggNOG" id="KOG2177">
    <property type="taxonomic scope" value="Eukaryota"/>
</dbReference>
<dbReference type="GO" id="GO:0008270">
    <property type="term" value="F:zinc ion binding"/>
    <property type="evidence" value="ECO:0007669"/>
    <property type="project" value="UniProtKB-KW"/>
</dbReference>
<organism evidence="5 6">
    <name type="scientific">Gregarina niphandrodes</name>
    <name type="common">Septate eugregarine</name>
    <dbReference type="NCBI Taxonomy" id="110365"/>
    <lineage>
        <taxon>Eukaryota</taxon>
        <taxon>Sar</taxon>
        <taxon>Alveolata</taxon>
        <taxon>Apicomplexa</taxon>
        <taxon>Conoidasida</taxon>
        <taxon>Gregarinasina</taxon>
        <taxon>Eugregarinorida</taxon>
        <taxon>Gregarinidae</taxon>
        <taxon>Gregarina</taxon>
    </lineage>
</organism>
<dbReference type="VEuPathDB" id="CryptoDB:GNI_088910"/>
<name>A0A023B5M8_GRENI</name>
<keyword evidence="6" id="KW-1185">Reference proteome</keyword>
<protein>
    <submittedName>
        <fullName evidence="5">Zinc finger protein</fullName>
    </submittedName>
</protein>
<dbReference type="CDD" id="cd19821">
    <property type="entry name" value="Bbox1_BBX-like"/>
    <property type="match status" value="1"/>
</dbReference>
<dbReference type="GO" id="GO:0061630">
    <property type="term" value="F:ubiquitin protein ligase activity"/>
    <property type="evidence" value="ECO:0007669"/>
    <property type="project" value="TreeGrafter"/>
</dbReference>
<dbReference type="EMBL" id="AFNH02000668">
    <property type="protein sequence ID" value="EZG61391.1"/>
    <property type="molecule type" value="Genomic_DNA"/>
</dbReference>
<reference evidence="5" key="1">
    <citation type="submission" date="2013-12" db="EMBL/GenBank/DDBJ databases">
        <authorList>
            <person name="Omoto C.K."/>
            <person name="Sibley D."/>
            <person name="Venepally P."/>
            <person name="Hadjithomas M."/>
            <person name="Karamycheva S."/>
            <person name="Brunk B."/>
            <person name="Roos D."/>
            <person name="Caler E."/>
            <person name="Lorenzi H."/>
        </authorList>
    </citation>
    <scope>NUCLEOTIDE SEQUENCE</scope>
</reference>
<dbReference type="CDD" id="cd19756">
    <property type="entry name" value="Bbox2"/>
    <property type="match status" value="1"/>
</dbReference>
<sequence>MHGTTGLPLVLVEPSSVEWDAVSAYLGLCARSSKAQITAMWRVASTGTEIGFEKRRVDKFTVPCWISVSELGGENKKSDVCRRGFVLGEEGITVKFGRLDLPVMGSRGVGGDSGPGLVGGESGSFAGWIDSTEHQPDKISYDLLFCDVCVGVPYTVSSWAEAKYVKRISLPPDYDSLLVINSAAVHSSAAGPEGSDRASAAYLDFRLLDTTSGLGGREDELLPKSLHKGIEIRVFDSTQISPRFLVTVDVYPLTKEAFGIPVCSHCRQSPAEMYCVADDARLCAGCNEALHVDNKILSRHLRVPLNQAPPETMGQCTVHRQEECEYYCLVCETPICVLCKNAHLHGQPDPPLVPLLDAYHGILADYARHKGEEFAQGLEDSSFVGPTANTIRLRKQKVAERIADIDALIEQCEQSTREAKEAAHRIVQSAVDQLMYWCERNVADSLGRRLCQARKLQELHKGRIFIDYLKSVLPPADFLRHWLHHCRAVKELLLTDDDEDHSLDLATTLTAAPPLLKLEGSINIASD</sequence>
<dbReference type="OrthoDB" id="153872at2759"/>
<dbReference type="PANTHER" id="PTHR25462">
    <property type="entry name" value="BONUS, ISOFORM C-RELATED"/>
    <property type="match status" value="1"/>
</dbReference>
<dbReference type="SMART" id="SM00336">
    <property type="entry name" value="BBOX"/>
    <property type="match status" value="2"/>
</dbReference>
<dbReference type="Gene3D" id="3.30.160.60">
    <property type="entry name" value="Classic Zinc Finger"/>
    <property type="match status" value="1"/>
</dbReference>
<dbReference type="InterPro" id="IPR047153">
    <property type="entry name" value="TRIM45/56/19-like"/>
</dbReference>
<evidence type="ECO:0000313" key="5">
    <source>
        <dbReference type="EMBL" id="EZG61391.1"/>
    </source>
</evidence>
<dbReference type="SUPFAM" id="SSF57845">
    <property type="entry name" value="B-box zinc-binding domain"/>
    <property type="match status" value="1"/>
</dbReference>
<comment type="caution">
    <text evidence="5">The sequence shown here is derived from an EMBL/GenBank/DDBJ whole genome shotgun (WGS) entry which is preliminary data.</text>
</comment>
<dbReference type="RefSeq" id="XP_011130751.1">
    <property type="nucleotide sequence ID" value="XM_011132449.1"/>
</dbReference>
<dbReference type="InterPro" id="IPR000315">
    <property type="entry name" value="Znf_B-box"/>
</dbReference>
<evidence type="ECO:0000256" key="3">
    <source>
        <dbReference type="PROSITE-ProRule" id="PRU00024"/>
    </source>
</evidence>
<keyword evidence="3" id="KW-0863">Zinc-finger</keyword>
<accession>A0A023B5M8</accession>
<keyword evidence="2" id="KW-0862">Zinc</keyword>
<evidence type="ECO:0000256" key="2">
    <source>
        <dbReference type="ARBA" id="ARBA00022833"/>
    </source>
</evidence>
<dbReference type="Pfam" id="PF00643">
    <property type="entry name" value="zf-B_box"/>
    <property type="match status" value="1"/>
</dbReference>
<feature type="domain" description="B box-type" evidence="4">
    <location>
        <begin position="262"/>
        <end position="305"/>
    </location>
</feature>
<keyword evidence="1" id="KW-0479">Metal-binding</keyword>
<dbReference type="OMA" id="FRDSEEW"/>
<evidence type="ECO:0000313" key="6">
    <source>
        <dbReference type="Proteomes" id="UP000019763"/>
    </source>
</evidence>
<evidence type="ECO:0000259" key="4">
    <source>
        <dbReference type="PROSITE" id="PS50119"/>
    </source>
</evidence>